<evidence type="ECO:0000259" key="11">
    <source>
        <dbReference type="PROSITE" id="PS50157"/>
    </source>
</evidence>
<dbReference type="PANTHER" id="PTHR46289:SF16">
    <property type="entry name" value="52 KDA REPRESSOR OF THE INHIBITOR OF THE PROTEIN KINASE"/>
    <property type="match status" value="1"/>
</dbReference>
<dbReference type="FunFam" id="3.30.160.60:FF:000218">
    <property type="entry name" value="Zinc finger protein 10"/>
    <property type="match status" value="1"/>
</dbReference>
<sequence length="953" mass="109002">MCIPKDNKPASTYLKRHHRIYKGEKPYSCTQCRKNFRYLLTLKSHQQIHRREKPYNCAECGKSFIRLSSFYKHKRFHKAKNSDECRSAGKHSCSSGCRTTQKRVRIRKKQAKNTEHVRSVNSSTNLLTCKEGKPYECPECGKCFRQSSHLNTHKKIHKGDQLYICTDCGKSFNQSKGCIKHQRLHKGSCAISAAEDAISRLARAASQEAIPPVYVYDIERYAGNKQLTDETKYEVLKNVWIPPVNYKFPKKVENGKNRSFNASWLKQFQWLAYSPKHDGAFCVYCVLFAKAAGKIYHKLDKLYRTPLTYWTSACYKMKEHDLSPTHKAAVITGKAFREAMEQGQHHISAQQDITNGRHMMGNREKLTSILKSIIFCGKQILPLCGNEVDPTNTANINPGNFQALLDFRVDSGDTVLQEHFRYAPRNATYRSKTIQTELIECIAEFIQSNRVEDVDKFFSIIVDEAQHSCNMQQLPLFVRFCDPWGGVREEFLAFLSFDMGVTGEAIADTIKNIIGSVGLDMSYCRGQCYDGAGNLMAACKEAAACILAEYPKAVYTNSASHELNLVIAKCSTNQIIHHMATIVTEASLFFNQSPKIQFALEKNIQDICSHPTQVKLFHMCKRRWILCMDSFEVFLELLEPVVITLEDIKDNVGKRWNSTVTAKANSLYHSVTQFEFIMAIVLTVECPARIRAAIVKFQSSVLDILEGYRELEISKGCLEHMRNQVESKHGEWFAKAVKLAGKLSVVVNKPRSLRHLRQGESVHAETPEAYYKNVLTLPFVDHFLSEINFRFFRGQWCIFKGLTVVPSVLKMVGEKWKLSFKELCQTYIDDLPCPQSLDVELTMWELYWVRKISVPDSLNKLLPMVDRVTFPNIWIALCILAAVSITPCETELCLAAMKRLKAYMSSSKGQYCQNGLSLLHVHYTLDIDQEKVLDIFIKKYPQRMQLVNILLTD</sequence>
<reference evidence="12" key="2">
    <citation type="submission" date="2025-08" db="UniProtKB">
        <authorList>
            <consortium name="Ensembl"/>
        </authorList>
    </citation>
    <scope>IDENTIFICATION</scope>
</reference>
<evidence type="ECO:0000313" key="13">
    <source>
        <dbReference type="Proteomes" id="UP000008672"/>
    </source>
</evidence>
<dbReference type="HOGENOM" id="CLU_006175_4_1_1"/>
<dbReference type="Pfam" id="PF00096">
    <property type="entry name" value="zf-C2H2"/>
    <property type="match status" value="3"/>
</dbReference>
<dbReference type="Bgee" id="ENSLACG00000006116">
    <property type="expression patterns" value="Expressed in muscle tissue and 2 other cell types or tissues"/>
</dbReference>
<keyword evidence="8" id="KW-0804">Transcription</keyword>
<dbReference type="EMBL" id="AFYH01205675">
    <property type="status" value="NOT_ANNOTATED_CDS"/>
    <property type="molecule type" value="Genomic_DNA"/>
</dbReference>
<dbReference type="SMART" id="SM00355">
    <property type="entry name" value="ZnF_C2H2"/>
    <property type="match status" value="4"/>
</dbReference>
<dbReference type="PROSITE" id="PS50157">
    <property type="entry name" value="ZINC_FINGER_C2H2_2"/>
    <property type="match status" value="4"/>
</dbReference>
<evidence type="ECO:0000256" key="6">
    <source>
        <dbReference type="ARBA" id="ARBA00022833"/>
    </source>
</evidence>
<keyword evidence="3" id="KW-0479">Metal-binding</keyword>
<dbReference type="AlphaFoldDB" id="H3AB69"/>
<evidence type="ECO:0000256" key="2">
    <source>
        <dbReference type="ARBA" id="ARBA00006991"/>
    </source>
</evidence>
<evidence type="ECO:0000256" key="10">
    <source>
        <dbReference type="PROSITE-ProRule" id="PRU00042"/>
    </source>
</evidence>
<dbReference type="PROSITE" id="PS00028">
    <property type="entry name" value="ZINC_FINGER_C2H2_1"/>
    <property type="match status" value="4"/>
</dbReference>
<keyword evidence="7" id="KW-0805">Transcription regulation</keyword>
<dbReference type="Gene3D" id="3.30.160.60">
    <property type="entry name" value="Classic Zinc Finger"/>
    <property type="match status" value="4"/>
</dbReference>
<accession>H3AB69</accession>
<name>H3AB69_LATCH</name>
<dbReference type="GO" id="GO:0008270">
    <property type="term" value="F:zinc ion binding"/>
    <property type="evidence" value="ECO:0007669"/>
    <property type="project" value="UniProtKB-KW"/>
</dbReference>
<dbReference type="SUPFAM" id="SSF53098">
    <property type="entry name" value="Ribonuclease H-like"/>
    <property type="match status" value="1"/>
</dbReference>
<feature type="domain" description="C2H2-type" evidence="11">
    <location>
        <begin position="55"/>
        <end position="82"/>
    </location>
</feature>
<feature type="domain" description="C2H2-type" evidence="11">
    <location>
        <begin position="135"/>
        <end position="162"/>
    </location>
</feature>
<organism evidence="12 13">
    <name type="scientific">Latimeria chalumnae</name>
    <name type="common">Coelacanth</name>
    <dbReference type="NCBI Taxonomy" id="7897"/>
    <lineage>
        <taxon>Eukaryota</taxon>
        <taxon>Metazoa</taxon>
        <taxon>Chordata</taxon>
        <taxon>Craniata</taxon>
        <taxon>Vertebrata</taxon>
        <taxon>Euteleostomi</taxon>
        <taxon>Coelacanthiformes</taxon>
        <taxon>Coelacanthidae</taxon>
        <taxon>Latimeria</taxon>
    </lineage>
</organism>
<evidence type="ECO:0000313" key="12">
    <source>
        <dbReference type="Ensembl" id="ENSLACP00000006890.1"/>
    </source>
</evidence>
<keyword evidence="4" id="KW-0677">Repeat</keyword>
<reference evidence="12" key="3">
    <citation type="submission" date="2025-09" db="UniProtKB">
        <authorList>
            <consortium name="Ensembl"/>
        </authorList>
    </citation>
    <scope>IDENTIFICATION</scope>
</reference>
<dbReference type="InterPro" id="IPR025398">
    <property type="entry name" value="DUF4371"/>
</dbReference>
<dbReference type="EMBL" id="AFYH01205674">
    <property type="status" value="NOT_ANNOTATED_CDS"/>
    <property type="molecule type" value="Genomic_DNA"/>
</dbReference>
<evidence type="ECO:0000256" key="8">
    <source>
        <dbReference type="ARBA" id="ARBA00023163"/>
    </source>
</evidence>
<dbReference type="InterPro" id="IPR052958">
    <property type="entry name" value="IFN-induced_PKR_regulator"/>
</dbReference>
<dbReference type="Ensembl" id="ENSLACT00000006949.1">
    <property type="protein sequence ID" value="ENSLACP00000006890.1"/>
    <property type="gene ID" value="ENSLACG00000006116.1"/>
</dbReference>
<evidence type="ECO:0000256" key="1">
    <source>
        <dbReference type="ARBA" id="ARBA00004123"/>
    </source>
</evidence>
<evidence type="ECO:0000256" key="4">
    <source>
        <dbReference type="ARBA" id="ARBA00022737"/>
    </source>
</evidence>
<evidence type="ECO:0000256" key="9">
    <source>
        <dbReference type="ARBA" id="ARBA00023242"/>
    </source>
</evidence>
<dbReference type="GO" id="GO:0005634">
    <property type="term" value="C:nucleus"/>
    <property type="evidence" value="ECO:0007669"/>
    <property type="project" value="UniProtKB-SubCell"/>
</dbReference>
<dbReference type="InterPro" id="IPR013087">
    <property type="entry name" value="Znf_C2H2_type"/>
</dbReference>
<protein>
    <recommendedName>
        <fullName evidence="11">C2H2-type domain-containing protein</fullName>
    </recommendedName>
</protein>
<dbReference type="PANTHER" id="PTHR46289">
    <property type="entry name" value="52 KDA REPRESSOR OF THE INHIBITOR OF THE PROTEIN KINASE-LIKE PROTEIN-RELATED"/>
    <property type="match status" value="1"/>
</dbReference>
<keyword evidence="13" id="KW-1185">Reference proteome</keyword>
<evidence type="ECO:0000256" key="3">
    <source>
        <dbReference type="ARBA" id="ARBA00022723"/>
    </source>
</evidence>
<reference evidence="13" key="1">
    <citation type="submission" date="2011-08" db="EMBL/GenBank/DDBJ databases">
        <title>The draft genome of Latimeria chalumnae.</title>
        <authorList>
            <person name="Di Palma F."/>
            <person name="Alfoldi J."/>
            <person name="Johnson J."/>
            <person name="Berlin A."/>
            <person name="Gnerre S."/>
            <person name="Jaffe D."/>
            <person name="MacCallum I."/>
            <person name="Young S."/>
            <person name="Walker B.J."/>
            <person name="Lander E."/>
            <person name="Lindblad-Toh K."/>
        </authorList>
    </citation>
    <scope>NUCLEOTIDE SEQUENCE [LARGE SCALE GENOMIC DNA]</scope>
    <source>
        <strain evidence="13">Wild caught</strain>
    </source>
</reference>
<dbReference type="Pfam" id="PF14291">
    <property type="entry name" value="DUF4371"/>
    <property type="match status" value="1"/>
</dbReference>
<dbReference type="eggNOG" id="KOG1721">
    <property type="taxonomic scope" value="Eukaryota"/>
</dbReference>
<evidence type="ECO:0000256" key="5">
    <source>
        <dbReference type="ARBA" id="ARBA00022771"/>
    </source>
</evidence>
<feature type="domain" description="C2H2-type" evidence="11">
    <location>
        <begin position="27"/>
        <end position="54"/>
    </location>
</feature>
<dbReference type="InterPro" id="IPR036236">
    <property type="entry name" value="Znf_C2H2_sf"/>
</dbReference>
<dbReference type="EMBL" id="AFYH01205676">
    <property type="status" value="NOT_ANNOTATED_CDS"/>
    <property type="molecule type" value="Genomic_DNA"/>
</dbReference>
<gene>
    <name evidence="12" type="primary">LOC102364239</name>
</gene>
<dbReference type="SUPFAM" id="SSF57667">
    <property type="entry name" value="beta-beta-alpha zinc fingers"/>
    <property type="match status" value="3"/>
</dbReference>
<keyword evidence="6" id="KW-0862">Zinc</keyword>
<dbReference type="STRING" id="7897.ENSLACP00000006890"/>
<dbReference type="Proteomes" id="UP000008672">
    <property type="component" value="Unassembled WGS sequence"/>
</dbReference>
<dbReference type="FunFam" id="3.30.160.60:FF:000624">
    <property type="entry name" value="zinc finger protein 697"/>
    <property type="match status" value="1"/>
</dbReference>
<dbReference type="SMART" id="SM00597">
    <property type="entry name" value="ZnF_TTF"/>
    <property type="match status" value="1"/>
</dbReference>
<dbReference type="EMBL" id="AFYH01205673">
    <property type="status" value="NOT_ANNOTATED_CDS"/>
    <property type="molecule type" value="Genomic_DNA"/>
</dbReference>
<comment type="similarity">
    <text evidence="2">Belongs to the krueppel C2H2-type zinc-finger protein family.</text>
</comment>
<dbReference type="InterPro" id="IPR006580">
    <property type="entry name" value="Znf_TTF"/>
</dbReference>
<keyword evidence="5 10" id="KW-0863">Zinc-finger</keyword>
<feature type="domain" description="C2H2-type" evidence="11">
    <location>
        <begin position="163"/>
        <end position="190"/>
    </location>
</feature>
<dbReference type="InterPro" id="IPR012337">
    <property type="entry name" value="RNaseH-like_sf"/>
</dbReference>
<dbReference type="GeneTree" id="ENSGT00940000166390"/>
<dbReference type="FunFam" id="3.30.160.60:FF:000056">
    <property type="entry name" value="Zinc finger and SCAN domain-containing 20"/>
    <property type="match status" value="1"/>
</dbReference>
<evidence type="ECO:0000256" key="7">
    <source>
        <dbReference type="ARBA" id="ARBA00023015"/>
    </source>
</evidence>
<dbReference type="InParanoid" id="H3AB69"/>
<proteinExistence type="inferred from homology"/>
<comment type="subcellular location">
    <subcellularLocation>
        <location evidence="1">Nucleus</location>
    </subcellularLocation>
</comment>
<keyword evidence="9" id="KW-0539">Nucleus</keyword>